<proteinExistence type="evidence at transcript level"/>
<sequence length="70" mass="7429">MASLVVHVHDSNSEPAIASPKNTSTTPTSEDFATNAFFSKVGAQIVPLLSHHSRGLFSLPRSSIVVRLLG</sequence>
<protein>
    <submittedName>
        <fullName evidence="2">Uncharacterized protein</fullName>
    </submittedName>
</protein>
<dbReference type="AlphaFoldDB" id="A9NVX7"/>
<accession>A9NVX7</accession>
<name>A9NVX7_PICSI</name>
<evidence type="ECO:0000313" key="2">
    <source>
        <dbReference type="EMBL" id="ABK24788.1"/>
    </source>
</evidence>
<organism evidence="2">
    <name type="scientific">Picea sitchensis</name>
    <name type="common">Sitka spruce</name>
    <name type="synonym">Pinus sitchensis</name>
    <dbReference type="NCBI Taxonomy" id="3332"/>
    <lineage>
        <taxon>Eukaryota</taxon>
        <taxon>Viridiplantae</taxon>
        <taxon>Streptophyta</taxon>
        <taxon>Embryophyta</taxon>
        <taxon>Tracheophyta</taxon>
        <taxon>Spermatophyta</taxon>
        <taxon>Pinopsida</taxon>
        <taxon>Pinidae</taxon>
        <taxon>Conifers I</taxon>
        <taxon>Pinales</taxon>
        <taxon>Pinaceae</taxon>
        <taxon>Picea</taxon>
    </lineage>
</organism>
<reference evidence="2" key="1">
    <citation type="journal article" date="2008" name="BMC Genomics">
        <title>A conifer genomics resource of 200,000 spruce (Picea spp.) ESTs and 6,464 high-quality, sequence-finished full-length cDNAs for Sitka spruce (Picea sitchensis).</title>
        <authorList>
            <person name="Ralph S.G."/>
            <person name="Chun H.J."/>
            <person name="Kolosova N."/>
            <person name="Cooper D."/>
            <person name="Oddy C."/>
            <person name="Ritland C.E."/>
            <person name="Kirkpatrick R."/>
            <person name="Moore R."/>
            <person name="Barber S."/>
            <person name="Holt R.A."/>
            <person name="Jones S.J."/>
            <person name="Marra M.A."/>
            <person name="Douglas C.J."/>
            <person name="Ritland K."/>
            <person name="Bohlmann J."/>
        </authorList>
    </citation>
    <scope>NUCLEOTIDE SEQUENCE</scope>
    <source>
        <tissue evidence="2">Green portion of the leader tissue</tissue>
    </source>
</reference>
<dbReference type="EMBL" id="EF085483">
    <property type="protein sequence ID" value="ABK24788.1"/>
    <property type="molecule type" value="mRNA"/>
</dbReference>
<feature type="region of interest" description="Disordered" evidence="1">
    <location>
        <begin position="1"/>
        <end position="28"/>
    </location>
</feature>
<evidence type="ECO:0000256" key="1">
    <source>
        <dbReference type="SAM" id="MobiDB-lite"/>
    </source>
</evidence>